<proteinExistence type="predicted"/>
<dbReference type="PROSITE" id="PS51318">
    <property type="entry name" value="TAT"/>
    <property type="match status" value="1"/>
</dbReference>
<reference evidence="4" key="1">
    <citation type="journal article" date="2019" name="Int. J. Syst. Evol. Microbiol.">
        <title>The Global Catalogue of Microorganisms (GCM) 10K type strain sequencing project: providing services to taxonomists for standard genome sequencing and annotation.</title>
        <authorList>
            <consortium name="The Broad Institute Genomics Platform"/>
            <consortium name="The Broad Institute Genome Sequencing Center for Infectious Disease"/>
            <person name="Wu L."/>
            <person name="Ma J."/>
        </authorList>
    </citation>
    <scope>NUCLEOTIDE SEQUENCE [LARGE SCALE GENOMIC DNA]</scope>
    <source>
        <strain evidence="4">JCM 15503</strain>
    </source>
</reference>
<feature type="signal peptide" evidence="1">
    <location>
        <begin position="1"/>
        <end position="30"/>
    </location>
</feature>
<dbReference type="PANTHER" id="PTHR39200">
    <property type="entry name" value="HYPOTHETICAL EXPORTED PROTEIN"/>
    <property type="match status" value="1"/>
</dbReference>
<dbReference type="Pfam" id="PF10988">
    <property type="entry name" value="DUF2807"/>
    <property type="match status" value="1"/>
</dbReference>
<organism evidence="3 4">
    <name type="scientific">Ideonella azotifigens</name>
    <dbReference type="NCBI Taxonomy" id="513160"/>
    <lineage>
        <taxon>Bacteria</taxon>
        <taxon>Pseudomonadati</taxon>
        <taxon>Pseudomonadota</taxon>
        <taxon>Betaproteobacteria</taxon>
        <taxon>Burkholderiales</taxon>
        <taxon>Sphaerotilaceae</taxon>
        <taxon>Ideonella</taxon>
    </lineage>
</organism>
<dbReference type="RefSeq" id="WP_141285650.1">
    <property type="nucleotide sequence ID" value="NZ_BAAAEW010000018.1"/>
</dbReference>
<dbReference type="Gene3D" id="2.160.20.120">
    <property type="match status" value="1"/>
</dbReference>
<feature type="chain" id="PRO_5047478771" evidence="1">
    <location>
        <begin position="31"/>
        <end position="254"/>
    </location>
</feature>
<dbReference type="EMBL" id="BAAAEW010000018">
    <property type="protein sequence ID" value="GAA0753459.1"/>
    <property type="molecule type" value="Genomic_DNA"/>
</dbReference>
<accession>A0ABP3VA55</accession>
<dbReference type="PANTHER" id="PTHR39200:SF1">
    <property type="entry name" value="AUTO-TRANSPORTER ADHESIN HEAD GIN DOMAIN-CONTAINING PROTEIN-RELATED"/>
    <property type="match status" value="1"/>
</dbReference>
<dbReference type="InterPro" id="IPR006311">
    <property type="entry name" value="TAT_signal"/>
</dbReference>
<evidence type="ECO:0000256" key="1">
    <source>
        <dbReference type="SAM" id="SignalP"/>
    </source>
</evidence>
<gene>
    <name evidence="3" type="ORF">GCM10009107_28630</name>
</gene>
<feature type="domain" description="Putative auto-transporter adhesin head GIN" evidence="2">
    <location>
        <begin position="57"/>
        <end position="238"/>
    </location>
</feature>
<protein>
    <submittedName>
        <fullName evidence="3">Head GIN domain-containing protein</fullName>
    </submittedName>
</protein>
<evidence type="ECO:0000313" key="4">
    <source>
        <dbReference type="Proteomes" id="UP001500279"/>
    </source>
</evidence>
<name>A0ABP3VA55_9BURK</name>
<dbReference type="InterPro" id="IPR021255">
    <property type="entry name" value="DUF2807"/>
</dbReference>
<keyword evidence="1" id="KW-0732">Signal</keyword>
<sequence length="254" mass="26074">MTSRRFLLSLSAATAAGLPLSLLAPATAHAIDISFGNSTKVQGSGKMVDEVRNVGGFTRLRLEGSMNVVAKPGASQKVTVHADDNILPLIVTSVEGDTLVLTYKPHTSISTNGVTRITVEFTQLTAVDSRGSGDVSIEAIKGDKFQLNLAGSGDVKLRNAELGKLSTNLAGSGDVSLQGRAADFDVNIAGSGDVNALDLQARNVKANIAGSGDARVNASDTLNGQIVGSGDISYTGNPKVSRSVVGSGEVRPAK</sequence>
<evidence type="ECO:0000259" key="2">
    <source>
        <dbReference type="Pfam" id="PF10988"/>
    </source>
</evidence>
<keyword evidence="4" id="KW-1185">Reference proteome</keyword>
<dbReference type="Proteomes" id="UP001500279">
    <property type="component" value="Unassembled WGS sequence"/>
</dbReference>
<comment type="caution">
    <text evidence="3">The sequence shown here is derived from an EMBL/GenBank/DDBJ whole genome shotgun (WGS) entry which is preliminary data.</text>
</comment>
<evidence type="ECO:0000313" key="3">
    <source>
        <dbReference type="EMBL" id="GAA0753459.1"/>
    </source>
</evidence>